<dbReference type="Proteomes" id="UP000005496">
    <property type="component" value="Unassembled WGS sequence"/>
</dbReference>
<reference evidence="3 4" key="1">
    <citation type="submission" date="2010-05" db="EMBL/GenBank/DDBJ databases">
        <title>The draft genome of Desulfonatronospira thiodismutans ASO3-1.</title>
        <authorList>
            <consortium name="US DOE Joint Genome Institute (JGI-PGF)"/>
            <person name="Lucas S."/>
            <person name="Copeland A."/>
            <person name="Lapidus A."/>
            <person name="Cheng J.-F."/>
            <person name="Bruce D."/>
            <person name="Goodwin L."/>
            <person name="Pitluck S."/>
            <person name="Chertkov O."/>
            <person name="Brettin T."/>
            <person name="Detter J.C."/>
            <person name="Han C."/>
            <person name="Land M.L."/>
            <person name="Hauser L."/>
            <person name="Kyrpides N."/>
            <person name="Mikhailova N."/>
            <person name="Muyzer G."/>
            <person name="Woyke T."/>
        </authorList>
    </citation>
    <scope>NUCLEOTIDE SEQUENCE [LARGE SCALE GENOMIC DNA]</scope>
    <source>
        <strain evidence="3 4">ASO3-1</strain>
    </source>
</reference>
<dbReference type="RefSeq" id="WP_008869371.1">
    <property type="nucleotide sequence ID" value="NZ_ACJN02000001.1"/>
</dbReference>
<dbReference type="PANTHER" id="PTHR36455:SF1">
    <property type="entry name" value="BLR8292 PROTEIN"/>
    <property type="match status" value="1"/>
</dbReference>
<name>D6SK46_9BACT</name>
<dbReference type="OrthoDB" id="9801450at2"/>
<dbReference type="InterPro" id="IPR008878">
    <property type="entry name" value="Transposase_IS66_Orf2"/>
</dbReference>
<dbReference type="EMBL" id="ACJN02000001">
    <property type="protein sequence ID" value="EFI36249.1"/>
    <property type="molecule type" value="Genomic_DNA"/>
</dbReference>
<protein>
    <submittedName>
        <fullName evidence="3">IS66 Orf2 family protein</fullName>
    </submittedName>
</protein>
<dbReference type="NCBIfam" id="NF033819">
    <property type="entry name" value="IS66_TnpB"/>
    <property type="match status" value="1"/>
</dbReference>
<dbReference type="Pfam" id="PF05717">
    <property type="entry name" value="TnpB_IS66"/>
    <property type="match status" value="1"/>
</dbReference>
<dbReference type="EMBL" id="ACJN02000005">
    <property type="protein sequence ID" value="EFI32738.1"/>
    <property type="molecule type" value="Genomic_DNA"/>
</dbReference>
<dbReference type="AlphaFoldDB" id="D6SK46"/>
<dbReference type="eggNOG" id="COG3436">
    <property type="taxonomic scope" value="Bacteria"/>
</dbReference>
<sequence>MIQLTPQMRILVAVEPVDFRKGIDGLTKICRQRIKSDPFSGCVFVFCNKKKTAIKIITYDGQGFWLCQKRLSQGTFQWWPDKSQSGICPLAVHELQLLIWNGNPQNAQVAPQWRKILTEF</sequence>
<evidence type="ECO:0000313" key="2">
    <source>
        <dbReference type="EMBL" id="EFI34387.1"/>
    </source>
</evidence>
<dbReference type="PANTHER" id="PTHR36455">
    <property type="match status" value="1"/>
</dbReference>
<evidence type="ECO:0000313" key="3">
    <source>
        <dbReference type="EMBL" id="EFI36249.1"/>
    </source>
</evidence>
<keyword evidence="4" id="KW-1185">Reference proteome</keyword>
<proteinExistence type="predicted"/>
<evidence type="ECO:0000313" key="1">
    <source>
        <dbReference type="EMBL" id="EFI32738.1"/>
    </source>
</evidence>
<accession>D6SK46</accession>
<gene>
    <name evidence="1" type="ORF">Dthio_PD0024</name>
    <name evidence="2" type="ORF">Dthio_PD1740</name>
    <name evidence="3" type="ORF">Dthio_PD3706</name>
</gene>
<evidence type="ECO:0000313" key="4">
    <source>
        <dbReference type="Proteomes" id="UP000005496"/>
    </source>
</evidence>
<dbReference type="EMBL" id="ACJN02000002">
    <property type="protein sequence ID" value="EFI34387.1"/>
    <property type="molecule type" value="Genomic_DNA"/>
</dbReference>
<organism evidence="3 4">
    <name type="scientific">Desulfonatronospira thiodismutans ASO3-1</name>
    <dbReference type="NCBI Taxonomy" id="555779"/>
    <lineage>
        <taxon>Bacteria</taxon>
        <taxon>Pseudomonadati</taxon>
        <taxon>Thermodesulfobacteriota</taxon>
        <taxon>Desulfovibrionia</taxon>
        <taxon>Desulfovibrionales</taxon>
        <taxon>Desulfonatronovibrionaceae</taxon>
        <taxon>Desulfonatronospira</taxon>
    </lineage>
</organism>
<comment type="caution">
    <text evidence="3">The sequence shown here is derived from an EMBL/GenBank/DDBJ whole genome shotgun (WGS) entry which is preliminary data.</text>
</comment>